<dbReference type="InterPro" id="IPR003594">
    <property type="entry name" value="HATPase_dom"/>
</dbReference>
<keyword evidence="7" id="KW-0067">ATP-binding</keyword>
<gene>
    <name evidence="13" type="ORF">HMA55_01555</name>
</gene>
<dbReference type="CDD" id="cd16917">
    <property type="entry name" value="HATPase_UhpB-NarQ-NarX-like"/>
    <property type="match status" value="1"/>
</dbReference>
<keyword evidence="14" id="KW-1185">Reference proteome</keyword>
<feature type="domain" description="Signal transduction histidine kinase subgroup 3 dimerisation and phosphoacceptor" evidence="12">
    <location>
        <begin position="185"/>
        <end position="244"/>
    </location>
</feature>
<dbReference type="EMBL" id="JABFED010000001">
    <property type="protein sequence ID" value="MBA1836605.1"/>
    <property type="molecule type" value="Genomic_DNA"/>
</dbReference>
<dbReference type="GO" id="GO:0005524">
    <property type="term" value="F:ATP binding"/>
    <property type="evidence" value="ECO:0007669"/>
    <property type="project" value="UniProtKB-KW"/>
</dbReference>
<dbReference type="InterPro" id="IPR011712">
    <property type="entry name" value="Sig_transdc_His_kin_sub3_dim/P"/>
</dbReference>
<organism evidence="13 14">
    <name type="scientific">Corynebacterium wankanglinii</name>
    <dbReference type="NCBI Taxonomy" id="2735136"/>
    <lineage>
        <taxon>Bacteria</taxon>
        <taxon>Bacillati</taxon>
        <taxon>Actinomycetota</taxon>
        <taxon>Actinomycetes</taxon>
        <taxon>Mycobacteriales</taxon>
        <taxon>Corynebacteriaceae</taxon>
        <taxon>Corynebacterium</taxon>
    </lineage>
</organism>
<feature type="transmembrane region" description="Helical" evidence="10">
    <location>
        <begin position="97"/>
        <end position="119"/>
    </location>
</feature>
<proteinExistence type="predicted"/>
<dbReference type="PANTHER" id="PTHR24421">
    <property type="entry name" value="NITRATE/NITRITE SENSOR PROTEIN NARX-RELATED"/>
    <property type="match status" value="1"/>
</dbReference>
<feature type="domain" description="Histidine kinase/HSP90-like ATPase" evidence="11">
    <location>
        <begin position="310"/>
        <end position="378"/>
    </location>
</feature>
<keyword evidence="5" id="KW-0547">Nucleotide-binding</keyword>
<evidence type="ECO:0000259" key="12">
    <source>
        <dbReference type="Pfam" id="PF07730"/>
    </source>
</evidence>
<keyword evidence="10" id="KW-1133">Transmembrane helix</keyword>
<reference evidence="13 14" key="1">
    <citation type="submission" date="2020-05" db="EMBL/GenBank/DDBJ databases">
        <title>Descriptions of Corynebacterium xxxx sp. nov., Corynebacterium yyyy sp. nov. and Corynebacterium zzzz sp. nov.</title>
        <authorList>
            <person name="Zhang G."/>
        </authorList>
    </citation>
    <scope>NUCLEOTIDE SEQUENCE [LARGE SCALE GENOMIC DNA]</scope>
    <source>
        <strain evidence="14">zg-913</strain>
    </source>
</reference>
<dbReference type="Proteomes" id="UP000577408">
    <property type="component" value="Unassembled WGS sequence"/>
</dbReference>
<evidence type="ECO:0000256" key="7">
    <source>
        <dbReference type="ARBA" id="ARBA00022840"/>
    </source>
</evidence>
<evidence type="ECO:0000256" key="8">
    <source>
        <dbReference type="ARBA" id="ARBA00023012"/>
    </source>
</evidence>
<keyword evidence="10" id="KW-0472">Membrane</keyword>
<dbReference type="Gene3D" id="3.30.565.10">
    <property type="entry name" value="Histidine kinase-like ATPase, C-terminal domain"/>
    <property type="match status" value="1"/>
</dbReference>
<feature type="coiled-coil region" evidence="9">
    <location>
        <begin position="149"/>
        <end position="186"/>
    </location>
</feature>
<evidence type="ECO:0000256" key="6">
    <source>
        <dbReference type="ARBA" id="ARBA00022777"/>
    </source>
</evidence>
<evidence type="ECO:0000256" key="10">
    <source>
        <dbReference type="SAM" id="Phobius"/>
    </source>
</evidence>
<dbReference type="InterPro" id="IPR050482">
    <property type="entry name" value="Sensor_HK_TwoCompSys"/>
</dbReference>
<evidence type="ECO:0000256" key="4">
    <source>
        <dbReference type="ARBA" id="ARBA00022679"/>
    </source>
</evidence>
<dbReference type="Pfam" id="PF07730">
    <property type="entry name" value="HisKA_3"/>
    <property type="match status" value="1"/>
</dbReference>
<name>A0A7V8USQ0_9CORY</name>
<feature type="transmembrane region" description="Helical" evidence="10">
    <location>
        <begin position="68"/>
        <end position="85"/>
    </location>
</feature>
<dbReference type="Pfam" id="PF02518">
    <property type="entry name" value="HATPase_c"/>
    <property type="match status" value="1"/>
</dbReference>
<dbReference type="GO" id="GO:0046983">
    <property type="term" value="F:protein dimerization activity"/>
    <property type="evidence" value="ECO:0007669"/>
    <property type="project" value="InterPro"/>
</dbReference>
<keyword evidence="3" id="KW-0597">Phosphoprotein</keyword>
<keyword evidence="4" id="KW-0808">Transferase</keyword>
<dbReference type="Gene3D" id="1.20.5.1930">
    <property type="match status" value="1"/>
</dbReference>
<keyword evidence="9" id="KW-0175">Coiled coil</keyword>
<evidence type="ECO:0000256" key="1">
    <source>
        <dbReference type="ARBA" id="ARBA00000085"/>
    </source>
</evidence>
<dbReference type="RefSeq" id="WP_181191333.1">
    <property type="nucleotide sequence ID" value="NZ_JABFED010000001.1"/>
</dbReference>
<comment type="caution">
    <text evidence="13">The sequence shown here is derived from an EMBL/GenBank/DDBJ whole genome shotgun (WGS) entry which is preliminary data.</text>
</comment>
<feature type="transmembrane region" description="Helical" evidence="10">
    <location>
        <begin position="131"/>
        <end position="152"/>
    </location>
</feature>
<keyword evidence="10" id="KW-0812">Transmembrane</keyword>
<dbReference type="PANTHER" id="PTHR24421:SF10">
    <property type="entry name" value="NITRATE_NITRITE SENSOR PROTEIN NARQ"/>
    <property type="match status" value="1"/>
</dbReference>
<dbReference type="GO" id="GO:0000155">
    <property type="term" value="F:phosphorelay sensor kinase activity"/>
    <property type="evidence" value="ECO:0007669"/>
    <property type="project" value="InterPro"/>
</dbReference>
<keyword evidence="6 13" id="KW-0418">Kinase</keyword>
<evidence type="ECO:0000256" key="9">
    <source>
        <dbReference type="SAM" id="Coils"/>
    </source>
</evidence>
<feature type="transmembrane region" description="Helical" evidence="10">
    <location>
        <begin position="12"/>
        <end position="31"/>
    </location>
</feature>
<evidence type="ECO:0000313" key="14">
    <source>
        <dbReference type="Proteomes" id="UP000577408"/>
    </source>
</evidence>
<evidence type="ECO:0000256" key="5">
    <source>
        <dbReference type="ARBA" id="ARBA00022741"/>
    </source>
</evidence>
<evidence type="ECO:0000313" key="13">
    <source>
        <dbReference type="EMBL" id="MBA1836605.1"/>
    </source>
</evidence>
<protein>
    <recommendedName>
        <fullName evidence="2">histidine kinase</fullName>
        <ecNumber evidence="2">2.7.13.3</ecNumber>
    </recommendedName>
</protein>
<accession>A0A7V8USQ0</accession>
<dbReference type="EC" id="2.7.13.3" evidence="2"/>
<dbReference type="InterPro" id="IPR036890">
    <property type="entry name" value="HATPase_C_sf"/>
</dbReference>
<dbReference type="AlphaFoldDB" id="A0A7V8USQ0"/>
<evidence type="ECO:0000256" key="2">
    <source>
        <dbReference type="ARBA" id="ARBA00012438"/>
    </source>
</evidence>
<dbReference type="PIRSF" id="PIRSF037434">
    <property type="entry name" value="STHK_ChrS"/>
    <property type="match status" value="1"/>
</dbReference>
<feature type="transmembrane region" description="Helical" evidence="10">
    <location>
        <begin position="37"/>
        <end position="56"/>
    </location>
</feature>
<dbReference type="GO" id="GO:0016020">
    <property type="term" value="C:membrane"/>
    <property type="evidence" value="ECO:0007669"/>
    <property type="project" value="InterPro"/>
</dbReference>
<dbReference type="SUPFAM" id="SSF55874">
    <property type="entry name" value="ATPase domain of HSP90 chaperone/DNA topoisomerase II/histidine kinase"/>
    <property type="match status" value="1"/>
</dbReference>
<dbReference type="InterPro" id="IPR017205">
    <property type="entry name" value="Sig_transdc_His_kinase_ChrS"/>
</dbReference>
<comment type="catalytic activity">
    <reaction evidence="1">
        <text>ATP + protein L-histidine = ADP + protein N-phospho-L-histidine.</text>
        <dbReference type="EC" id="2.7.13.3"/>
    </reaction>
</comment>
<evidence type="ECO:0000256" key="3">
    <source>
        <dbReference type="ARBA" id="ARBA00022553"/>
    </source>
</evidence>
<evidence type="ECO:0000259" key="11">
    <source>
        <dbReference type="Pfam" id="PF02518"/>
    </source>
</evidence>
<sequence>MLSTTRFLQLLRVSLHVLVAVLLAVGLVGQLRGGGPAAAVTFSACFAAVYLAGTVWHNRGKAYPAWAPYAWLLLVAVLWVALVQISEDFVWLEFPLVMLACVILPKWWEIAAAAALLAVTLSATAQGGPGAVVGPTIGTALAVFIVHAYQALRAEADHYRQMADDLRAAQHQRAEAEHAAGVAEERARLAREVHDTMAQGLSSIVLLGRAMDKQLGAGDPARETLDVIRSTASDNLAEARRFVAENSADTAAVEGTSEGAGEGAATRTPLPARLERLAGHAQDRQRALGEQLEVRVNAVDLPEPAASVAERVVREGLSNIVRHAGASSAVVTVDRLGETATIDVFDNGRGISGPEGYGLKGLRARVEEVGGELTVEGNVLAATVPVDETVEETVEEK</sequence>
<keyword evidence="8" id="KW-0902">Two-component regulatory system</keyword>